<dbReference type="EMBL" id="JBHTLX010000019">
    <property type="protein sequence ID" value="MFD1248893.1"/>
    <property type="molecule type" value="Genomic_DNA"/>
</dbReference>
<feature type="region of interest" description="Disordered" evidence="1">
    <location>
        <begin position="21"/>
        <end position="51"/>
    </location>
</feature>
<sequence length="51" mass="5576">MSERKPKAAVRITTIEGPRSVTKGTSSIAEYGKKRRSFVSSTTKIGKSKYA</sequence>
<protein>
    <submittedName>
        <fullName evidence="2">Uncharacterized protein</fullName>
    </submittedName>
</protein>
<proteinExistence type="predicted"/>
<evidence type="ECO:0000256" key="1">
    <source>
        <dbReference type="SAM" id="MobiDB-lite"/>
    </source>
</evidence>
<evidence type="ECO:0000313" key="2">
    <source>
        <dbReference type="EMBL" id="MFD1248893.1"/>
    </source>
</evidence>
<gene>
    <name evidence="2" type="ORF">ACFQ3F_13925</name>
</gene>
<accession>A0ABW3W3V4</accession>
<name>A0ABW3W3V4_9ACTN</name>
<reference evidence="3" key="1">
    <citation type="journal article" date="2019" name="Int. J. Syst. Evol. Microbiol.">
        <title>The Global Catalogue of Microorganisms (GCM) 10K type strain sequencing project: providing services to taxonomists for standard genome sequencing and annotation.</title>
        <authorList>
            <consortium name="The Broad Institute Genomics Platform"/>
            <consortium name="The Broad Institute Genome Sequencing Center for Infectious Disease"/>
            <person name="Wu L."/>
            <person name="Ma J."/>
        </authorList>
    </citation>
    <scope>NUCLEOTIDE SEQUENCE [LARGE SCALE GENOMIC DNA]</scope>
    <source>
        <strain evidence="3">CCUG 52478</strain>
    </source>
</reference>
<dbReference type="Proteomes" id="UP001597229">
    <property type="component" value="Unassembled WGS sequence"/>
</dbReference>
<dbReference type="RefSeq" id="WP_367918359.1">
    <property type="nucleotide sequence ID" value="NZ_BAABAC010000010.1"/>
</dbReference>
<comment type="caution">
    <text evidence="2">The sequence shown here is derived from an EMBL/GenBank/DDBJ whole genome shotgun (WGS) entry which is preliminary data.</text>
</comment>
<organism evidence="2 3">
    <name type="scientific">Nocardioides ginsengisoli</name>
    <dbReference type="NCBI Taxonomy" id="363868"/>
    <lineage>
        <taxon>Bacteria</taxon>
        <taxon>Bacillati</taxon>
        <taxon>Actinomycetota</taxon>
        <taxon>Actinomycetes</taxon>
        <taxon>Propionibacteriales</taxon>
        <taxon>Nocardioidaceae</taxon>
        <taxon>Nocardioides</taxon>
    </lineage>
</organism>
<keyword evidence="3" id="KW-1185">Reference proteome</keyword>
<evidence type="ECO:0000313" key="3">
    <source>
        <dbReference type="Proteomes" id="UP001597229"/>
    </source>
</evidence>